<dbReference type="HAMAP" id="MF_01161">
    <property type="entry name" value="tRNA_Ile_lys_synt"/>
    <property type="match status" value="1"/>
</dbReference>
<dbReference type="RefSeq" id="WP_353398538.1">
    <property type="nucleotide sequence ID" value="NZ_BAABWU010000004.1"/>
</dbReference>
<comment type="similarity">
    <text evidence="6">Belongs to the tRNA(Ile)-lysidine synthase family.</text>
</comment>
<dbReference type="PANTHER" id="PTHR43033:SF1">
    <property type="entry name" value="TRNA(ILE)-LYSIDINE SYNTHASE-RELATED"/>
    <property type="match status" value="1"/>
</dbReference>
<evidence type="ECO:0000313" key="8">
    <source>
        <dbReference type="EMBL" id="GAA6196067.1"/>
    </source>
</evidence>
<sequence>MLLTQPNAAGGLGRDDLVSALRQQFTPPLPARIGIAVSGGGDSVALMHLLKDCFCDDPVELMVATVDHQLRPESRQEAEEVAQMAQQLCLRHDILTWGEGPEPTGNLQDQARRARFALLTAWARQNGIPVLALGHTADDQAETVIMRLKRAAGVNGLAGMARRRTQDGVSLQRPLLGLRRSDLRHYLRAMGRSWIEDPSNEDDTYDRIKTRKALAVLEDLGLTVPALVTVAQNMGKAQTALGWYAFLTARDLAEIKAGAVVFELRKFRTLPDEISHRLMVQALLWVSGGQYAPRRQPMIEAVAIAQRGGSSTLAGCRILSHRDKIWICREAATVQQAAGDPGEVWDQRWRVFAGKLEACEVRPLGAAGVKLCPDWRAEGCPAPVLEVTPSLWREGNLMAAPLAGFANGCSAEPINSAEEFFASLLSH</sequence>
<accession>A0ABQ0AJM9</accession>
<protein>
    <recommendedName>
        <fullName evidence="6">tRNA(Ile)-lysidine synthase</fullName>
        <ecNumber evidence="6">6.3.4.19</ecNumber>
    </recommendedName>
    <alternativeName>
        <fullName evidence="6">tRNA(Ile)-2-lysyl-cytidine synthase</fullName>
    </alternativeName>
    <alternativeName>
        <fullName evidence="6">tRNA(Ile)-lysidine synthetase</fullName>
    </alternativeName>
</protein>
<comment type="catalytic activity">
    <reaction evidence="5 6">
        <text>cytidine(34) in tRNA(Ile2) + L-lysine + ATP = lysidine(34) in tRNA(Ile2) + AMP + diphosphate + H(+)</text>
        <dbReference type="Rhea" id="RHEA:43744"/>
        <dbReference type="Rhea" id="RHEA-COMP:10625"/>
        <dbReference type="Rhea" id="RHEA-COMP:10670"/>
        <dbReference type="ChEBI" id="CHEBI:15378"/>
        <dbReference type="ChEBI" id="CHEBI:30616"/>
        <dbReference type="ChEBI" id="CHEBI:32551"/>
        <dbReference type="ChEBI" id="CHEBI:33019"/>
        <dbReference type="ChEBI" id="CHEBI:82748"/>
        <dbReference type="ChEBI" id="CHEBI:83665"/>
        <dbReference type="ChEBI" id="CHEBI:456215"/>
        <dbReference type="EC" id="6.3.4.19"/>
    </reaction>
</comment>
<keyword evidence="4 6" id="KW-0067">ATP-binding</keyword>
<keyword evidence="2 6" id="KW-0819">tRNA processing</keyword>
<evidence type="ECO:0000256" key="3">
    <source>
        <dbReference type="ARBA" id="ARBA00022741"/>
    </source>
</evidence>
<proteinExistence type="inferred from homology"/>
<comment type="domain">
    <text evidence="6">The N-terminal region contains the highly conserved SGGXDS motif, predicted to be a P-loop motif involved in ATP binding.</text>
</comment>
<dbReference type="PANTHER" id="PTHR43033">
    <property type="entry name" value="TRNA(ILE)-LYSIDINE SYNTHASE-RELATED"/>
    <property type="match status" value="1"/>
</dbReference>
<dbReference type="InterPro" id="IPR012795">
    <property type="entry name" value="tRNA_Ile_lys_synt_N"/>
</dbReference>
<reference evidence="8 9" key="1">
    <citation type="submission" date="2024-04" db="EMBL/GenBank/DDBJ databases">
        <title>Draft genome sequence of Pseudophaeobacter arcticus NBRC 116598.</title>
        <authorList>
            <person name="Miyakawa T."/>
            <person name="Kusuya Y."/>
            <person name="Miura T."/>
        </authorList>
    </citation>
    <scope>NUCLEOTIDE SEQUENCE [LARGE SCALE GENOMIC DNA]</scope>
    <source>
        <strain evidence="8 9">SU-CL00105</strain>
    </source>
</reference>
<dbReference type="Pfam" id="PF01171">
    <property type="entry name" value="ATP_bind_3"/>
    <property type="match status" value="1"/>
</dbReference>
<evidence type="ECO:0000256" key="1">
    <source>
        <dbReference type="ARBA" id="ARBA00022598"/>
    </source>
</evidence>
<comment type="subcellular location">
    <subcellularLocation>
        <location evidence="6">Cytoplasm</location>
    </subcellularLocation>
</comment>
<evidence type="ECO:0000256" key="2">
    <source>
        <dbReference type="ARBA" id="ARBA00022694"/>
    </source>
</evidence>
<keyword evidence="9" id="KW-1185">Reference proteome</keyword>
<dbReference type="EC" id="6.3.4.19" evidence="6"/>
<dbReference type="CDD" id="cd01992">
    <property type="entry name" value="TilS_N"/>
    <property type="match status" value="1"/>
</dbReference>
<gene>
    <name evidence="6 8" type="primary">tilS</name>
    <name evidence="8" type="ORF">NBRC116598_15110</name>
</gene>
<organism evidence="8 9">
    <name type="scientific">Pseudophaeobacter arcticus</name>
    <dbReference type="NCBI Taxonomy" id="385492"/>
    <lineage>
        <taxon>Bacteria</taxon>
        <taxon>Pseudomonadati</taxon>
        <taxon>Pseudomonadota</taxon>
        <taxon>Alphaproteobacteria</taxon>
        <taxon>Rhodobacterales</taxon>
        <taxon>Paracoccaceae</taxon>
        <taxon>Pseudophaeobacter</taxon>
    </lineage>
</organism>
<feature type="binding site" evidence="6">
    <location>
        <begin position="38"/>
        <end position="43"/>
    </location>
    <ligand>
        <name>ATP</name>
        <dbReference type="ChEBI" id="CHEBI:30616"/>
    </ligand>
</feature>
<feature type="domain" description="tRNA(Ile)-lysidine/2-thiocytidine synthase N-terminal" evidence="7">
    <location>
        <begin position="33"/>
        <end position="212"/>
    </location>
</feature>
<evidence type="ECO:0000256" key="6">
    <source>
        <dbReference type="HAMAP-Rule" id="MF_01161"/>
    </source>
</evidence>
<dbReference type="SUPFAM" id="SSF52402">
    <property type="entry name" value="Adenine nucleotide alpha hydrolases-like"/>
    <property type="match status" value="1"/>
</dbReference>
<dbReference type="InterPro" id="IPR014729">
    <property type="entry name" value="Rossmann-like_a/b/a_fold"/>
</dbReference>
<keyword evidence="1 6" id="KW-0436">Ligase</keyword>
<dbReference type="EMBL" id="BAABWU010000004">
    <property type="protein sequence ID" value="GAA6196067.1"/>
    <property type="molecule type" value="Genomic_DNA"/>
</dbReference>
<evidence type="ECO:0000256" key="5">
    <source>
        <dbReference type="ARBA" id="ARBA00048539"/>
    </source>
</evidence>
<comment type="function">
    <text evidence="6">Ligates lysine onto the cytidine present at position 34 of the AUA codon-specific tRNA(Ile) that contains the anticodon CAU, in an ATP-dependent manner. Cytidine is converted to lysidine, thus changing the amino acid specificity of the tRNA from methionine to isoleucine.</text>
</comment>
<dbReference type="InterPro" id="IPR011063">
    <property type="entry name" value="TilS/TtcA_N"/>
</dbReference>
<dbReference type="NCBIfam" id="TIGR02432">
    <property type="entry name" value="lysidine_TilS_N"/>
    <property type="match status" value="1"/>
</dbReference>
<keyword evidence="3 6" id="KW-0547">Nucleotide-binding</keyword>
<dbReference type="Proteomes" id="UP001441944">
    <property type="component" value="Unassembled WGS sequence"/>
</dbReference>
<evidence type="ECO:0000259" key="7">
    <source>
        <dbReference type="Pfam" id="PF01171"/>
    </source>
</evidence>
<evidence type="ECO:0000313" key="9">
    <source>
        <dbReference type="Proteomes" id="UP001441944"/>
    </source>
</evidence>
<evidence type="ECO:0000256" key="4">
    <source>
        <dbReference type="ARBA" id="ARBA00022840"/>
    </source>
</evidence>
<name>A0ABQ0AJM9_9RHOB</name>
<comment type="caution">
    <text evidence="8">The sequence shown here is derived from an EMBL/GenBank/DDBJ whole genome shotgun (WGS) entry which is preliminary data.</text>
</comment>
<dbReference type="Gene3D" id="3.40.50.620">
    <property type="entry name" value="HUPs"/>
    <property type="match status" value="1"/>
</dbReference>
<dbReference type="InterPro" id="IPR012094">
    <property type="entry name" value="tRNA_Ile_lys_synt"/>
</dbReference>
<keyword evidence="6" id="KW-0963">Cytoplasm</keyword>